<organism evidence="1 2">
    <name type="scientific">Agathobacter rectalis</name>
    <dbReference type="NCBI Taxonomy" id="39491"/>
    <lineage>
        <taxon>Bacteria</taxon>
        <taxon>Bacillati</taxon>
        <taxon>Bacillota</taxon>
        <taxon>Clostridia</taxon>
        <taxon>Lachnospirales</taxon>
        <taxon>Lachnospiraceae</taxon>
        <taxon>Agathobacter</taxon>
    </lineage>
</organism>
<evidence type="ECO:0000313" key="1">
    <source>
        <dbReference type="EMBL" id="MSD26646.1"/>
    </source>
</evidence>
<dbReference type="Proteomes" id="UP000465607">
    <property type="component" value="Unassembled WGS sequence"/>
</dbReference>
<comment type="caution">
    <text evidence="1">The sequence shown here is derived from an EMBL/GenBank/DDBJ whole genome shotgun (WGS) entry which is preliminary data.</text>
</comment>
<dbReference type="EMBL" id="WKQV01000005">
    <property type="protein sequence ID" value="MSD26646.1"/>
    <property type="molecule type" value="Genomic_DNA"/>
</dbReference>
<name>A0A7X2M9Z9_9FIRM</name>
<accession>A0A7X2M9Z9</accession>
<proteinExistence type="predicted"/>
<gene>
    <name evidence="1" type="ORF">GKE44_05590</name>
</gene>
<protein>
    <submittedName>
        <fullName evidence="1">Uncharacterized protein</fullName>
    </submittedName>
</protein>
<dbReference type="RefSeq" id="WP_055273764.1">
    <property type="nucleotide sequence ID" value="NZ_CZAJ01000012.1"/>
</dbReference>
<dbReference type="AlphaFoldDB" id="A0A7X2M9Z9"/>
<reference evidence="1 2" key="1">
    <citation type="journal article" date="2019" name="Nat. Med.">
        <title>A library of human gut bacterial isolates paired with longitudinal multiomics data enables mechanistic microbiome research.</title>
        <authorList>
            <person name="Poyet M."/>
            <person name="Groussin M."/>
            <person name="Gibbons S.M."/>
            <person name="Avila-Pacheco J."/>
            <person name="Jiang X."/>
            <person name="Kearney S.M."/>
            <person name="Perrotta A.R."/>
            <person name="Berdy B."/>
            <person name="Zhao S."/>
            <person name="Lieberman T.D."/>
            <person name="Swanson P.K."/>
            <person name="Smith M."/>
            <person name="Roesemann S."/>
            <person name="Alexander J.E."/>
            <person name="Rich S.A."/>
            <person name="Livny J."/>
            <person name="Vlamakis H."/>
            <person name="Clish C."/>
            <person name="Bullock K."/>
            <person name="Deik A."/>
            <person name="Scott J."/>
            <person name="Pierce K.A."/>
            <person name="Xavier R.J."/>
            <person name="Alm E.J."/>
        </authorList>
    </citation>
    <scope>NUCLEOTIDE SEQUENCE [LARGE SCALE GENOMIC DNA]</scope>
    <source>
        <strain evidence="1 2">BIOML-A5</strain>
    </source>
</reference>
<sequence>MLRVYNSDKCQLLSTTCKIKDFTDSYGKIFFCFEHMFIPVESSGYGSCGIYNFILPVDYRLTELHIVDPFDNNKNLKKKKHFKYDVFYDCESHIQVVQMQLRSARGNFSFILTGEACIDDGKSKFIDCKEQNIYLDEDIREFFFDDGIKKSFWKNLKESILLEPNFNGIGIDLKKLFQK</sequence>
<evidence type="ECO:0000313" key="2">
    <source>
        <dbReference type="Proteomes" id="UP000465607"/>
    </source>
</evidence>